<gene>
    <name evidence="1" type="ORF">NCTC10588_02826</name>
</gene>
<reference evidence="1 2" key="1">
    <citation type="submission" date="2018-06" db="EMBL/GenBank/DDBJ databases">
        <authorList>
            <consortium name="Pathogen Informatics"/>
            <person name="Doyle S."/>
        </authorList>
    </citation>
    <scope>NUCLEOTIDE SEQUENCE [LARGE SCALE GENOMIC DNA]</scope>
    <source>
        <strain evidence="1 2">NCTC10588</strain>
    </source>
</reference>
<dbReference type="RefSeq" id="WP_115172586.1">
    <property type="nucleotide sequence ID" value="NZ_BQKS01000012.1"/>
</dbReference>
<organism evidence="1 2">
    <name type="scientific">Elizabethkingia anophelis</name>
    <dbReference type="NCBI Taxonomy" id="1117645"/>
    <lineage>
        <taxon>Bacteria</taxon>
        <taxon>Pseudomonadati</taxon>
        <taxon>Bacteroidota</taxon>
        <taxon>Flavobacteriia</taxon>
        <taxon>Flavobacteriales</taxon>
        <taxon>Weeksellaceae</taxon>
        <taxon>Elizabethkingia</taxon>
    </lineage>
</organism>
<dbReference type="Proteomes" id="UP000254876">
    <property type="component" value="Unassembled WGS sequence"/>
</dbReference>
<comment type="caution">
    <text evidence="1">The sequence shown here is derived from an EMBL/GenBank/DDBJ whole genome shotgun (WGS) entry which is preliminary data.</text>
</comment>
<sequence length="192" mass="22976">MKKYIKLYFTKKIWVYSIFILVINSCIKKDDCKIDDTFIKEISEIDMQNKSNVISITPSAAIQLVFVKLNNGNIYATNGLELHNIYVDNYKKEYNTYYSFLKPLLCQESVLKFGQISNERKYPIFQIDENIIKNSFSDLEKKYLEKHKDIFLFYPGDYPLNIRYTILYKLYLFNFHITFDDYSGSFRITKNR</sequence>
<evidence type="ECO:0000313" key="2">
    <source>
        <dbReference type="Proteomes" id="UP000254876"/>
    </source>
</evidence>
<dbReference type="AlphaFoldDB" id="A0A7Z7LXH6"/>
<protein>
    <submittedName>
        <fullName evidence="1">Uncharacterized protein</fullName>
    </submittedName>
</protein>
<proteinExistence type="predicted"/>
<evidence type="ECO:0000313" key="1">
    <source>
        <dbReference type="EMBL" id="STD08381.1"/>
    </source>
</evidence>
<accession>A0A7Z7LXH6</accession>
<name>A0A7Z7LXH6_9FLAO</name>
<dbReference type="EMBL" id="UFYD01000001">
    <property type="protein sequence ID" value="STD08381.1"/>
    <property type="molecule type" value="Genomic_DNA"/>
</dbReference>